<dbReference type="OrthoDB" id="6359816at2759"/>
<dbReference type="SUPFAM" id="SSF54695">
    <property type="entry name" value="POZ domain"/>
    <property type="match status" value="1"/>
</dbReference>
<keyword evidence="3" id="KW-1185">Reference proteome</keyword>
<dbReference type="Pfam" id="PF00651">
    <property type="entry name" value="BTB"/>
    <property type="match status" value="1"/>
</dbReference>
<dbReference type="Proteomes" id="UP000019487">
    <property type="component" value="Unassembled WGS sequence"/>
</dbReference>
<dbReference type="InterPro" id="IPR011333">
    <property type="entry name" value="SKP1/BTB/POZ_sf"/>
</dbReference>
<sequence>MTSKGSSSLIATMNSPSSSALMTPEALGEIVTLYVGAKRKKFLVHKKILCKQSKFFDAGFNKGFKETTEGEMYLPQDDPAVVANLIEYLYRGQLPNPLMEQQLFELYFLAEKICLPSLMDRIMDTFLEHRNFIIRFEVGRKSIIEIIYANTHHNSKLRLCITAAIAFTLHSKEGNEKWLQDYLALWETCPHVFKDTFTILATHGTAAFESTAFESKAQRIQRIKEAFGDTGTTENMSIDFTDLTDLELGGNTNRRSAFPTHFQMEDSFLSAHKL</sequence>
<dbReference type="AlphaFoldDB" id="W9C510"/>
<name>W9C510_SCLBF</name>
<dbReference type="EMBL" id="AYSA01000825">
    <property type="protein sequence ID" value="ESZ89675.1"/>
    <property type="molecule type" value="Genomic_DNA"/>
</dbReference>
<dbReference type="PROSITE" id="PS50097">
    <property type="entry name" value="BTB"/>
    <property type="match status" value="1"/>
</dbReference>
<gene>
    <name evidence="2" type="ORF">SBOR_9943</name>
</gene>
<reference evidence="2 3" key="1">
    <citation type="journal article" date="2014" name="Genome Announc.">
        <title>Draft genome sequence of Sclerotinia borealis, a psychrophilic plant pathogenic fungus.</title>
        <authorList>
            <person name="Mardanov A.V."/>
            <person name="Beletsky A.V."/>
            <person name="Kadnikov V.V."/>
            <person name="Ignatov A.N."/>
            <person name="Ravin N.V."/>
        </authorList>
    </citation>
    <scope>NUCLEOTIDE SEQUENCE [LARGE SCALE GENOMIC DNA]</scope>
    <source>
        <strain evidence="3">F-4157</strain>
    </source>
</reference>
<evidence type="ECO:0000313" key="2">
    <source>
        <dbReference type="EMBL" id="ESZ89675.1"/>
    </source>
</evidence>
<dbReference type="Gene3D" id="3.30.710.10">
    <property type="entry name" value="Potassium Channel Kv1.1, Chain A"/>
    <property type="match status" value="1"/>
</dbReference>
<feature type="domain" description="BTB" evidence="1">
    <location>
        <begin position="29"/>
        <end position="98"/>
    </location>
</feature>
<organism evidence="2 3">
    <name type="scientific">Sclerotinia borealis (strain F-4128)</name>
    <dbReference type="NCBI Taxonomy" id="1432307"/>
    <lineage>
        <taxon>Eukaryota</taxon>
        <taxon>Fungi</taxon>
        <taxon>Dikarya</taxon>
        <taxon>Ascomycota</taxon>
        <taxon>Pezizomycotina</taxon>
        <taxon>Leotiomycetes</taxon>
        <taxon>Helotiales</taxon>
        <taxon>Sclerotiniaceae</taxon>
        <taxon>Sclerotinia</taxon>
    </lineage>
</organism>
<evidence type="ECO:0000259" key="1">
    <source>
        <dbReference type="PROSITE" id="PS50097"/>
    </source>
</evidence>
<dbReference type="PANTHER" id="PTHR47843:SF7">
    <property type="entry name" value="BTB DOMAIN-CONTAINING PROTEIN"/>
    <property type="match status" value="1"/>
</dbReference>
<dbReference type="HOGENOM" id="CLU_1016193_0_0_1"/>
<evidence type="ECO:0000313" key="3">
    <source>
        <dbReference type="Proteomes" id="UP000019487"/>
    </source>
</evidence>
<dbReference type="InterPro" id="IPR000210">
    <property type="entry name" value="BTB/POZ_dom"/>
</dbReference>
<dbReference type="CDD" id="cd18186">
    <property type="entry name" value="BTB_POZ_ZBTB_KLHL-like"/>
    <property type="match status" value="1"/>
</dbReference>
<protein>
    <recommendedName>
        <fullName evidence="1">BTB domain-containing protein</fullName>
    </recommendedName>
</protein>
<comment type="caution">
    <text evidence="2">The sequence shown here is derived from an EMBL/GenBank/DDBJ whole genome shotgun (WGS) entry which is preliminary data.</text>
</comment>
<dbReference type="SMART" id="SM00225">
    <property type="entry name" value="BTB"/>
    <property type="match status" value="1"/>
</dbReference>
<dbReference type="STRING" id="1432307.W9C510"/>
<dbReference type="PANTHER" id="PTHR47843">
    <property type="entry name" value="BTB DOMAIN-CONTAINING PROTEIN-RELATED"/>
    <property type="match status" value="1"/>
</dbReference>
<proteinExistence type="predicted"/>
<accession>W9C510</accession>